<dbReference type="HOGENOM" id="CLU_1839860_0_0_1"/>
<sequence>MRPPLRIALLECDEPLTNTKAKYGGYGGVFQALLHAAAAALEQPDKIDPNSGLQFSKWDVVHQSDTYPNLEDIDAVLLTGAKYNSYDDTPWILKLVEFTKKVLAQDRVRLIGICFGHQILGRALGAKVGPNDAGWEVAVHDIDLTEQGKQLLGLEKLVHSPSYWKPR</sequence>
<name>C4JDN5_UNCRE</name>
<dbReference type="InterPro" id="IPR017926">
    <property type="entry name" value="GATASE"/>
</dbReference>
<protein>
    <recommendedName>
        <fullName evidence="1">Glutamine amidotransferase domain-containing protein</fullName>
    </recommendedName>
</protein>
<dbReference type="GeneID" id="8438688"/>
<dbReference type="SUPFAM" id="SSF52317">
    <property type="entry name" value="Class I glutamine amidotransferase-like"/>
    <property type="match status" value="1"/>
</dbReference>
<feature type="domain" description="Glutamine amidotransferase" evidence="1">
    <location>
        <begin position="69"/>
        <end position="149"/>
    </location>
</feature>
<gene>
    <name evidence="2" type="ORF">UREG_00667</name>
</gene>
<dbReference type="PANTHER" id="PTHR42695:SF5">
    <property type="entry name" value="GLUTAMINE AMIDOTRANSFERASE YLR126C-RELATED"/>
    <property type="match status" value="1"/>
</dbReference>
<dbReference type="RefSeq" id="XP_002541153.1">
    <property type="nucleotide sequence ID" value="XM_002541107.1"/>
</dbReference>
<dbReference type="eggNOG" id="KOG3179">
    <property type="taxonomic scope" value="Eukaryota"/>
</dbReference>
<keyword evidence="3" id="KW-1185">Reference proteome</keyword>
<dbReference type="STRING" id="336963.C4JDN5"/>
<reference evidence="3" key="1">
    <citation type="journal article" date="2009" name="Genome Res.">
        <title>Comparative genomic analyses of the human fungal pathogens Coccidioides and their relatives.</title>
        <authorList>
            <person name="Sharpton T.J."/>
            <person name="Stajich J.E."/>
            <person name="Rounsley S.D."/>
            <person name="Gardner M.J."/>
            <person name="Wortman J.R."/>
            <person name="Jordar V.S."/>
            <person name="Maiti R."/>
            <person name="Kodira C.D."/>
            <person name="Neafsey D.E."/>
            <person name="Zeng Q."/>
            <person name="Hung C.-Y."/>
            <person name="McMahan C."/>
            <person name="Muszewska A."/>
            <person name="Grynberg M."/>
            <person name="Mandel M.A."/>
            <person name="Kellner E.M."/>
            <person name="Barker B.M."/>
            <person name="Galgiani J.N."/>
            <person name="Orbach M.J."/>
            <person name="Kirkland T.N."/>
            <person name="Cole G.T."/>
            <person name="Henn M.R."/>
            <person name="Birren B.W."/>
            <person name="Taylor J.W."/>
        </authorList>
    </citation>
    <scope>NUCLEOTIDE SEQUENCE [LARGE SCALE GENOMIC DNA]</scope>
    <source>
        <strain evidence="3">UAMH 1704</strain>
    </source>
</reference>
<evidence type="ECO:0000313" key="2">
    <source>
        <dbReference type="EMBL" id="EEP75820.1"/>
    </source>
</evidence>
<dbReference type="OrthoDB" id="92161at2759"/>
<proteinExistence type="predicted"/>
<dbReference type="InterPro" id="IPR044992">
    <property type="entry name" value="ChyE-like"/>
</dbReference>
<evidence type="ECO:0000313" key="3">
    <source>
        <dbReference type="Proteomes" id="UP000002058"/>
    </source>
</evidence>
<dbReference type="VEuPathDB" id="FungiDB:UREG_00667"/>
<accession>C4JDN5</accession>
<dbReference type="AlphaFoldDB" id="C4JDN5"/>
<dbReference type="GO" id="GO:0005634">
    <property type="term" value="C:nucleus"/>
    <property type="evidence" value="ECO:0007669"/>
    <property type="project" value="TreeGrafter"/>
</dbReference>
<dbReference type="EMBL" id="CH476615">
    <property type="protein sequence ID" value="EEP75820.1"/>
    <property type="molecule type" value="Genomic_DNA"/>
</dbReference>
<dbReference type="GO" id="GO:0005829">
    <property type="term" value="C:cytosol"/>
    <property type="evidence" value="ECO:0007669"/>
    <property type="project" value="TreeGrafter"/>
</dbReference>
<dbReference type="Proteomes" id="UP000002058">
    <property type="component" value="Unassembled WGS sequence"/>
</dbReference>
<dbReference type="OMA" id="WICDITS"/>
<dbReference type="PANTHER" id="PTHR42695">
    <property type="entry name" value="GLUTAMINE AMIDOTRANSFERASE YLR126C-RELATED"/>
    <property type="match status" value="1"/>
</dbReference>
<dbReference type="InParanoid" id="C4JDN5"/>
<evidence type="ECO:0000259" key="1">
    <source>
        <dbReference type="Pfam" id="PF00117"/>
    </source>
</evidence>
<organism evidence="2 3">
    <name type="scientific">Uncinocarpus reesii (strain UAMH 1704)</name>
    <dbReference type="NCBI Taxonomy" id="336963"/>
    <lineage>
        <taxon>Eukaryota</taxon>
        <taxon>Fungi</taxon>
        <taxon>Dikarya</taxon>
        <taxon>Ascomycota</taxon>
        <taxon>Pezizomycotina</taxon>
        <taxon>Eurotiomycetes</taxon>
        <taxon>Eurotiomycetidae</taxon>
        <taxon>Onygenales</taxon>
        <taxon>Onygenaceae</taxon>
        <taxon>Uncinocarpus</taxon>
    </lineage>
</organism>
<dbReference type="Pfam" id="PF00117">
    <property type="entry name" value="GATase"/>
    <property type="match status" value="1"/>
</dbReference>
<dbReference type="KEGG" id="ure:UREG_00667"/>
<dbReference type="Gene3D" id="3.40.50.880">
    <property type="match status" value="1"/>
</dbReference>
<dbReference type="CDD" id="cd01741">
    <property type="entry name" value="GATase1_1"/>
    <property type="match status" value="1"/>
</dbReference>
<dbReference type="InterPro" id="IPR029062">
    <property type="entry name" value="Class_I_gatase-like"/>
</dbReference>